<sequence>MIGFFLFSMPSCACSRWPVPIACLWLFPSLSRIVFRARKGREKIVVKVHGGGEKVEGGDSRQRDVPDLNIVIPLVEKLDVADLLDDILGEDIVGAHVLDLDIAAVRHFRSTFGGLVTFGEGGKESREAWVGKCGGRG</sequence>
<gene>
    <name evidence="2" type="ORF">LX32DRAFT_438387</name>
</gene>
<evidence type="ECO:0000313" key="2">
    <source>
        <dbReference type="EMBL" id="KAK2027416.1"/>
    </source>
</evidence>
<dbReference type="Proteomes" id="UP001232148">
    <property type="component" value="Unassembled WGS sequence"/>
</dbReference>
<comment type="caution">
    <text evidence="2">The sequence shown here is derived from an EMBL/GenBank/DDBJ whole genome shotgun (WGS) entry which is preliminary data.</text>
</comment>
<evidence type="ECO:0000256" key="1">
    <source>
        <dbReference type="SAM" id="SignalP"/>
    </source>
</evidence>
<dbReference type="EMBL" id="MU842895">
    <property type="protein sequence ID" value="KAK2027416.1"/>
    <property type="molecule type" value="Genomic_DNA"/>
</dbReference>
<name>A0AAD9LYP2_9PEZI</name>
<evidence type="ECO:0000313" key="3">
    <source>
        <dbReference type="Proteomes" id="UP001232148"/>
    </source>
</evidence>
<reference evidence="2" key="1">
    <citation type="submission" date="2021-06" db="EMBL/GenBank/DDBJ databases">
        <title>Comparative genomics, transcriptomics and evolutionary studies reveal genomic signatures of adaptation to plant cell wall in hemibiotrophic fungi.</title>
        <authorList>
            <consortium name="DOE Joint Genome Institute"/>
            <person name="Baroncelli R."/>
            <person name="Diaz J.F."/>
            <person name="Benocci T."/>
            <person name="Peng M."/>
            <person name="Battaglia E."/>
            <person name="Haridas S."/>
            <person name="Andreopoulos W."/>
            <person name="Labutti K."/>
            <person name="Pangilinan J."/>
            <person name="Floch G.L."/>
            <person name="Makela M.R."/>
            <person name="Henrissat B."/>
            <person name="Grigoriev I.V."/>
            <person name="Crouch J.A."/>
            <person name="De Vries R.P."/>
            <person name="Sukno S.A."/>
            <person name="Thon M.R."/>
        </authorList>
    </citation>
    <scope>NUCLEOTIDE SEQUENCE</scope>
    <source>
        <strain evidence="2">MAFF235873</strain>
    </source>
</reference>
<feature type="signal peptide" evidence="1">
    <location>
        <begin position="1"/>
        <end position="15"/>
    </location>
</feature>
<proteinExistence type="predicted"/>
<dbReference type="AlphaFoldDB" id="A0AAD9LYP2"/>
<keyword evidence="1" id="KW-0732">Signal</keyword>
<feature type="chain" id="PRO_5041935276" evidence="1">
    <location>
        <begin position="16"/>
        <end position="137"/>
    </location>
</feature>
<protein>
    <submittedName>
        <fullName evidence="2">Uncharacterized protein</fullName>
    </submittedName>
</protein>
<keyword evidence="3" id="KW-1185">Reference proteome</keyword>
<accession>A0AAD9LYP2</accession>
<organism evidence="2 3">
    <name type="scientific">Colletotrichum zoysiae</name>
    <dbReference type="NCBI Taxonomy" id="1216348"/>
    <lineage>
        <taxon>Eukaryota</taxon>
        <taxon>Fungi</taxon>
        <taxon>Dikarya</taxon>
        <taxon>Ascomycota</taxon>
        <taxon>Pezizomycotina</taxon>
        <taxon>Sordariomycetes</taxon>
        <taxon>Hypocreomycetidae</taxon>
        <taxon>Glomerellales</taxon>
        <taxon>Glomerellaceae</taxon>
        <taxon>Colletotrichum</taxon>
        <taxon>Colletotrichum graminicola species complex</taxon>
    </lineage>
</organism>